<protein>
    <recommendedName>
        <fullName evidence="3">Class I SAM-dependent methyltransferase</fullName>
    </recommendedName>
</protein>
<evidence type="ECO:0008006" key="3">
    <source>
        <dbReference type="Google" id="ProtNLM"/>
    </source>
</evidence>
<dbReference type="InterPro" id="IPR029063">
    <property type="entry name" value="SAM-dependent_MTases_sf"/>
</dbReference>
<dbReference type="Pfam" id="PF13489">
    <property type="entry name" value="Methyltransf_23"/>
    <property type="match status" value="1"/>
</dbReference>
<dbReference type="Proteomes" id="UP000002429">
    <property type="component" value="Plasmid megaplasmid"/>
</dbReference>
<dbReference type="eggNOG" id="COG2227">
    <property type="taxonomic scope" value="Bacteria"/>
</dbReference>
<dbReference type="EMBL" id="CP000353">
    <property type="protein sequence ID" value="ABF12102.1"/>
    <property type="molecule type" value="Genomic_DNA"/>
</dbReference>
<dbReference type="AlphaFoldDB" id="Q1LCM4"/>
<gene>
    <name evidence="1" type="ordered locus">Rmet_5243</name>
</gene>
<reference evidence="2" key="1">
    <citation type="journal article" date="2010" name="PLoS ONE">
        <title>The complete genome sequence of Cupriavidus metallidurans strain CH34, a master survivalist in harsh and anthropogenic environments.</title>
        <authorList>
            <person name="Janssen P.J."/>
            <person name="Van Houdt R."/>
            <person name="Moors H."/>
            <person name="Monsieurs P."/>
            <person name="Morin N."/>
            <person name="Michaux A."/>
            <person name="Benotmane M.A."/>
            <person name="Leys N."/>
            <person name="Vallaeys T."/>
            <person name="Lapidus A."/>
            <person name="Monchy S."/>
            <person name="Medigue C."/>
            <person name="Taghavi S."/>
            <person name="McCorkle S."/>
            <person name="Dunn J."/>
            <person name="van der Lelie D."/>
            <person name="Mergeay M."/>
        </authorList>
    </citation>
    <scope>NUCLEOTIDE SEQUENCE [LARGE SCALE GENOMIC DNA]</scope>
    <source>
        <strain evidence="2">ATCC 43123 / DSM 2839 / NBRC 102507 / CH34</strain>
    </source>
</reference>
<dbReference type="SUPFAM" id="SSF53335">
    <property type="entry name" value="S-adenosyl-L-methionine-dependent methyltransferases"/>
    <property type="match status" value="1"/>
</dbReference>
<evidence type="ECO:0000313" key="1">
    <source>
        <dbReference type="EMBL" id="ABF12102.1"/>
    </source>
</evidence>
<dbReference type="KEGG" id="rme:Rmet_5243"/>
<name>Q1LCM4_CUPMC</name>
<evidence type="ECO:0000313" key="2">
    <source>
        <dbReference type="Proteomes" id="UP000002429"/>
    </source>
</evidence>
<geneLocation type="plasmid" evidence="1 2">
    <name>megaplasmid</name>
</geneLocation>
<dbReference type="CDD" id="cd02440">
    <property type="entry name" value="AdoMet_MTases"/>
    <property type="match status" value="1"/>
</dbReference>
<keyword evidence="1" id="KW-0614">Plasmid</keyword>
<sequence length="231" mass="26184">MKRIAHYQYLEYVRVMSLMRQYQAASAKPLRVLDFGCGLGKFLNVFASLGMEVTGVDANPAYVAGAREKGFQAYEPEAFFATTQDPFDVVFLSHLIEHVTPDALVALVPRLCAQLARNGRMIMLSPTPGERFYHDFSHIRPYLPQSIRHAFGATGMPISYGEAGLLEMVDIHFFKDPYRTRLWRSFYVNRGIKGAFTRQYNRLLDVLWSASGGRVGKTASWLGVYELRARS</sequence>
<keyword evidence="2" id="KW-1185">Reference proteome</keyword>
<dbReference type="PANTHER" id="PTHR43861">
    <property type="entry name" value="TRANS-ACONITATE 2-METHYLTRANSFERASE-RELATED"/>
    <property type="match status" value="1"/>
</dbReference>
<dbReference type="RefSeq" id="WP_011519648.1">
    <property type="nucleotide sequence ID" value="NC_007974.2"/>
</dbReference>
<dbReference type="Gene3D" id="3.40.50.150">
    <property type="entry name" value="Vaccinia Virus protein VP39"/>
    <property type="match status" value="1"/>
</dbReference>
<dbReference type="HOGENOM" id="CLU_1208169_0_0_4"/>
<organism evidence="1 2">
    <name type="scientific">Cupriavidus metallidurans (strain ATCC 43123 / DSM 2839 / NBRC 102507 / CH34)</name>
    <name type="common">Ralstonia metallidurans</name>
    <dbReference type="NCBI Taxonomy" id="266264"/>
    <lineage>
        <taxon>Bacteria</taxon>
        <taxon>Pseudomonadati</taxon>
        <taxon>Pseudomonadota</taxon>
        <taxon>Betaproteobacteria</taxon>
        <taxon>Burkholderiales</taxon>
        <taxon>Burkholderiaceae</taxon>
        <taxon>Cupriavidus</taxon>
    </lineage>
</organism>
<proteinExistence type="predicted"/>
<accession>Q1LCM4</accession>